<evidence type="ECO:0000256" key="2">
    <source>
        <dbReference type="ARBA" id="ARBA00006171"/>
    </source>
</evidence>
<evidence type="ECO:0000256" key="6">
    <source>
        <dbReference type="SAM" id="MobiDB-lite"/>
    </source>
</evidence>
<dbReference type="InterPro" id="IPR006439">
    <property type="entry name" value="HAD-SF_hydro_IA"/>
</dbReference>
<dbReference type="InterPro" id="IPR023198">
    <property type="entry name" value="PGP-like_dom2"/>
</dbReference>
<gene>
    <name evidence="7" type="ORF">HDA36_001231</name>
</gene>
<comment type="cofactor">
    <cofactor evidence="1">
        <name>Mg(2+)</name>
        <dbReference type="ChEBI" id="CHEBI:18420"/>
    </cofactor>
</comment>
<dbReference type="NCBIfam" id="TIGR01509">
    <property type="entry name" value="HAD-SF-IA-v3"/>
    <property type="match status" value="1"/>
</dbReference>
<dbReference type="Gene3D" id="3.40.50.1000">
    <property type="entry name" value="HAD superfamily/HAD-like"/>
    <property type="match status" value="1"/>
</dbReference>
<name>A0A7W8QIJ7_9ACTN</name>
<evidence type="ECO:0000313" key="7">
    <source>
        <dbReference type="EMBL" id="MBB5431147.1"/>
    </source>
</evidence>
<keyword evidence="4" id="KW-0460">Magnesium</keyword>
<dbReference type="InterPro" id="IPR036412">
    <property type="entry name" value="HAD-like_sf"/>
</dbReference>
<evidence type="ECO:0000256" key="3">
    <source>
        <dbReference type="ARBA" id="ARBA00022723"/>
    </source>
</evidence>
<dbReference type="GO" id="GO:0046872">
    <property type="term" value="F:metal ion binding"/>
    <property type="evidence" value="ECO:0007669"/>
    <property type="project" value="UniProtKB-KW"/>
</dbReference>
<dbReference type="RefSeq" id="WP_184390280.1">
    <property type="nucleotide sequence ID" value="NZ_BAAAJD010000015.1"/>
</dbReference>
<keyword evidence="5" id="KW-0119">Carbohydrate metabolism</keyword>
<keyword evidence="3" id="KW-0479">Metal-binding</keyword>
<dbReference type="Pfam" id="PF00702">
    <property type="entry name" value="Hydrolase"/>
    <property type="match status" value="1"/>
</dbReference>
<evidence type="ECO:0000256" key="1">
    <source>
        <dbReference type="ARBA" id="ARBA00001946"/>
    </source>
</evidence>
<organism evidence="7 8">
    <name type="scientific">Nocardiopsis composta</name>
    <dbReference type="NCBI Taxonomy" id="157465"/>
    <lineage>
        <taxon>Bacteria</taxon>
        <taxon>Bacillati</taxon>
        <taxon>Actinomycetota</taxon>
        <taxon>Actinomycetes</taxon>
        <taxon>Streptosporangiales</taxon>
        <taxon>Nocardiopsidaceae</taxon>
        <taxon>Nocardiopsis</taxon>
    </lineage>
</organism>
<dbReference type="SFLD" id="SFLDS00003">
    <property type="entry name" value="Haloacid_Dehalogenase"/>
    <property type="match status" value="1"/>
</dbReference>
<dbReference type="Gene3D" id="1.10.150.240">
    <property type="entry name" value="Putative phosphatase, domain 2"/>
    <property type="match status" value="1"/>
</dbReference>
<comment type="caution">
    <text evidence="7">The sequence shown here is derived from an EMBL/GenBank/DDBJ whole genome shotgun (WGS) entry which is preliminary data.</text>
</comment>
<dbReference type="InterPro" id="IPR023214">
    <property type="entry name" value="HAD_sf"/>
</dbReference>
<evidence type="ECO:0000313" key="8">
    <source>
        <dbReference type="Proteomes" id="UP000572635"/>
    </source>
</evidence>
<protein>
    <submittedName>
        <fullName evidence="7">Beta-phosphoglucomutase family hydrolase</fullName>
    </submittedName>
</protein>
<sequence>MLPGEAVIPLDEIEAVVFDVDGVVTDTTPVHAAAWKQTFDAFLRSRAGPGSAFRPFRLREDYLEFVDGKARLDGVRAFLTSRGISLPDDPPRPGDATPASLGESKDRRFLEQLRRYGASAFPSTAALIRRLRRAGVATAAVSASRNCAAVLRAAGVEGLFDARVDGVEAGRLGLPGKPDPAVFLEAARRLGAPPERTAVLEDSLAGVEAAARGGFGLVVGVDRGGQEAELYRRGAHTVVADPGDLEITGAYR</sequence>
<reference evidence="7 8" key="1">
    <citation type="submission" date="2020-08" db="EMBL/GenBank/DDBJ databases">
        <title>Sequencing the genomes of 1000 actinobacteria strains.</title>
        <authorList>
            <person name="Klenk H.-P."/>
        </authorList>
    </citation>
    <scope>NUCLEOTIDE SEQUENCE [LARGE SCALE GENOMIC DNA]</scope>
    <source>
        <strain evidence="7 8">DSM 44551</strain>
    </source>
</reference>
<dbReference type="SFLD" id="SFLDG01129">
    <property type="entry name" value="C1.5:_HAD__Beta-PGM__Phosphata"/>
    <property type="match status" value="1"/>
</dbReference>
<feature type="region of interest" description="Disordered" evidence="6">
    <location>
        <begin position="83"/>
        <end position="103"/>
    </location>
</feature>
<dbReference type="InterPro" id="IPR051600">
    <property type="entry name" value="Beta-PGM-like"/>
</dbReference>
<dbReference type="SUPFAM" id="SSF56784">
    <property type="entry name" value="HAD-like"/>
    <property type="match status" value="1"/>
</dbReference>
<evidence type="ECO:0000256" key="5">
    <source>
        <dbReference type="ARBA" id="ARBA00023277"/>
    </source>
</evidence>
<dbReference type="GO" id="GO:0016787">
    <property type="term" value="F:hydrolase activity"/>
    <property type="evidence" value="ECO:0007669"/>
    <property type="project" value="UniProtKB-KW"/>
</dbReference>
<dbReference type="AlphaFoldDB" id="A0A7W8QIJ7"/>
<evidence type="ECO:0000256" key="4">
    <source>
        <dbReference type="ARBA" id="ARBA00022842"/>
    </source>
</evidence>
<accession>A0A7W8QIJ7</accession>
<proteinExistence type="inferred from homology"/>
<keyword evidence="8" id="KW-1185">Reference proteome</keyword>
<dbReference type="PANTHER" id="PTHR46193:SF18">
    <property type="entry name" value="HEXITOL PHOSPHATASE B"/>
    <property type="match status" value="1"/>
</dbReference>
<comment type="similarity">
    <text evidence="2">Belongs to the HAD-like hydrolase superfamily. CbbY/CbbZ/Gph/YieH family.</text>
</comment>
<dbReference type="Proteomes" id="UP000572635">
    <property type="component" value="Unassembled WGS sequence"/>
</dbReference>
<dbReference type="PANTHER" id="PTHR46193">
    <property type="entry name" value="6-PHOSPHOGLUCONATE PHOSPHATASE"/>
    <property type="match status" value="1"/>
</dbReference>
<dbReference type="EMBL" id="JACHDB010000001">
    <property type="protein sequence ID" value="MBB5431147.1"/>
    <property type="molecule type" value="Genomic_DNA"/>
</dbReference>
<keyword evidence="7" id="KW-0378">Hydrolase</keyword>